<comment type="caution">
    <text evidence="1">The sequence shown here is derived from an EMBL/GenBank/DDBJ whole genome shotgun (WGS) entry which is preliminary data.</text>
</comment>
<sequence>MAMLSVRCAEVSNIIAIIPWDTGTRSQHRIAFYTRICTVNYTWGILYMHRYRSRSRTRNEVARNNRCDNGKKEAKGRLHNTKQRKETSQYPAPCVVADGIATTAVRRNHKETNETRARLMDNDLESLVLGEMYRELYKVLGETRVII</sequence>
<reference evidence="1 2" key="1">
    <citation type="journal article" date="2018" name="Genome Res.">
        <title>The genomic architecture and molecular evolution of ant odorant receptors.</title>
        <authorList>
            <person name="McKenzie S.K."/>
            <person name="Kronauer D.J.C."/>
        </authorList>
    </citation>
    <scope>NUCLEOTIDE SEQUENCE [LARGE SCALE GENOMIC DNA]</scope>
    <source>
        <strain evidence="1">Clonal line C1</strain>
    </source>
</reference>
<protein>
    <submittedName>
        <fullName evidence="1">Uncharacterized protein</fullName>
    </submittedName>
</protein>
<evidence type="ECO:0000313" key="1">
    <source>
        <dbReference type="EMBL" id="RLU25784.1"/>
    </source>
</evidence>
<dbReference type="EMBL" id="QOIP01000002">
    <property type="protein sequence ID" value="RLU25784.1"/>
    <property type="molecule type" value="Genomic_DNA"/>
</dbReference>
<gene>
    <name evidence="1" type="ORF">DMN91_001943</name>
</gene>
<dbReference type="Proteomes" id="UP000279307">
    <property type="component" value="Chromosome 2"/>
</dbReference>
<dbReference type="AlphaFoldDB" id="A0A3L8DZB3"/>
<evidence type="ECO:0000313" key="2">
    <source>
        <dbReference type="Proteomes" id="UP000279307"/>
    </source>
</evidence>
<organism evidence="1 2">
    <name type="scientific">Ooceraea biroi</name>
    <name type="common">Clonal raider ant</name>
    <name type="synonym">Cerapachys biroi</name>
    <dbReference type="NCBI Taxonomy" id="2015173"/>
    <lineage>
        <taxon>Eukaryota</taxon>
        <taxon>Metazoa</taxon>
        <taxon>Ecdysozoa</taxon>
        <taxon>Arthropoda</taxon>
        <taxon>Hexapoda</taxon>
        <taxon>Insecta</taxon>
        <taxon>Pterygota</taxon>
        <taxon>Neoptera</taxon>
        <taxon>Endopterygota</taxon>
        <taxon>Hymenoptera</taxon>
        <taxon>Apocrita</taxon>
        <taxon>Aculeata</taxon>
        <taxon>Formicoidea</taxon>
        <taxon>Formicidae</taxon>
        <taxon>Dorylinae</taxon>
        <taxon>Ooceraea</taxon>
    </lineage>
</organism>
<name>A0A3L8DZB3_OOCBI</name>
<proteinExistence type="predicted"/>
<accession>A0A3L8DZB3</accession>